<dbReference type="Proteomes" id="UP000199647">
    <property type="component" value="Unassembled WGS sequence"/>
</dbReference>
<dbReference type="STRING" id="1855383.SAMN05216548_103186"/>
<evidence type="ECO:0000256" key="2">
    <source>
        <dbReference type="ARBA" id="ARBA00010973"/>
    </source>
</evidence>
<dbReference type="PANTHER" id="PTHR43123:SF1">
    <property type="entry name" value="POLYSACCHARIDE DEACETYLASE-RELATED"/>
    <property type="match status" value="1"/>
</dbReference>
<accession>A0A1H9EIS6</accession>
<dbReference type="GO" id="GO:0005975">
    <property type="term" value="P:carbohydrate metabolic process"/>
    <property type="evidence" value="ECO:0007669"/>
    <property type="project" value="InterPro"/>
</dbReference>
<dbReference type="Pfam" id="PF01522">
    <property type="entry name" value="Polysacc_deac_1"/>
    <property type="match status" value="1"/>
</dbReference>
<dbReference type="GO" id="GO:0016810">
    <property type="term" value="F:hydrolase activity, acting on carbon-nitrogen (but not peptide) bonds"/>
    <property type="evidence" value="ECO:0007669"/>
    <property type="project" value="InterPro"/>
</dbReference>
<evidence type="ECO:0000259" key="5">
    <source>
        <dbReference type="PROSITE" id="PS51677"/>
    </source>
</evidence>
<dbReference type="InterPro" id="IPR017625">
    <property type="entry name" value="PuuE"/>
</dbReference>
<keyword evidence="7" id="KW-1185">Reference proteome</keyword>
<dbReference type="InterPro" id="IPR011330">
    <property type="entry name" value="Glyco_hydro/deAcase_b/a-brl"/>
</dbReference>
<dbReference type="SUPFAM" id="SSF88713">
    <property type="entry name" value="Glycoside hydrolase/deacetylase"/>
    <property type="match status" value="1"/>
</dbReference>
<proteinExistence type="inferred from homology"/>
<dbReference type="RefSeq" id="WP_092495792.1">
    <property type="nucleotide sequence ID" value="NZ_FOFG01000003.1"/>
</dbReference>
<evidence type="ECO:0000256" key="3">
    <source>
        <dbReference type="ARBA" id="ARBA00020071"/>
    </source>
</evidence>
<evidence type="ECO:0000256" key="1">
    <source>
        <dbReference type="ARBA" id="ARBA00003236"/>
    </source>
</evidence>
<dbReference type="CDD" id="cd10977">
    <property type="entry name" value="CE4_PuuE_SpCDA1"/>
    <property type="match status" value="1"/>
</dbReference>
<dbReference type="OrthoDB" id="9787041at2"/>
<comment type="function">
    <text evidence="1">Is involved in generating a small heat-stable compound (Nod), an acylated oligomer of N-acetylglucosamine, that stimulates mitosis in various plant protoplasts.</text>
</comment>
<name>A0A1H9EIS6_9HYPH</name>
<evidence type="ECO:0000313" key="6">
    <source>
        <dbReference type="EMBL" id="SEQ25569.1"/>
    </source>
</evidence>
<evidence type="ECO:0000256" key="4">
    <source>
        <dbReference type="ARBA" id="ARBA00032976"/>
    </source>
</evidence>
<organism evidence="6 7">
    <name type="scientific">Faunimonas pinastri</name>
    <dbReference type="NCBI Taxonomy" id="1855383"/>
    <lineage>
        <taxon>Bacteria</taxon>
        <taxon>Pseudomonadati</taxon>
        <taxon>Pseudomonadota</taxon>
        <taxon>Alphaproteobacteria</taxon>
        <taxon>Hyphomicrobiales</taxon>
        <taxon>Afifellaceae</taxon>
        <taxon>Faunimonas</taxon>
    </lineage>
</organism>
<sequence length="308" mass="34965">MSNWLDRDLVGYGAKPPHANWPNGARIALNFVLNYEEGSEYSIGDGDGVTDTGLIEISGMTVARGERDLAAESMFEYGSRVGFWRIMRLFAERDMPMTVFACALALERNPDAAEAIKAAGHDICCHGWRWVEHFKLSEEEEREHIRLAIESLKKTVGERPFGWYCRYGPSVNTRRLLLEEGGFLYDSDTYNDELPYYVPRDGKPHLLVPYTLTNNDLKFGNGTFGSGEDFFVYLRETFDMLYEEGKTTPKMMSVGMHQRLLGHPGRASGLAKFMDYVASKPDVWVCKRLDIARHWLAEHPYGEGGDHA</sequence>
<dbReference type="InterPro" id="IPR002509">
    <property type="entry name" value="NODB_dom"/>
</dbReference>
<dbReference type="Gene3D" id="3.20.20.370">
    <property type="entry name" value="Glycoside hydrolase/deacetylase"/>
    <property type="match status" value="1"/>
</dbReference>
<dbReference type="PROSITE" id="PS51677">
    <property type="entry name" value="NODB"/>
    <property type="match status" value="1"/>
</dbReference>
<reference evidence="6 7" key="1">
    <citation type="submission" date="2016-10" db="EMBL/GenBank/DDBJ databases">
        <authorList>
            <person name="de Groot N.N."/>
        </authorList>
    </citation>
    <scope>NUCLEOTIDE SEQUENCE [LARGE SCALE GENOMIC DNA]</scope>
    <source>
        <strain evidence="6 7">A52C2</strain>
    </source>
</reference>
<protein>
    <recommendedName>
        <fullName evidence="3">Chitooligosaccharide deacetylase</fullName>
    </recommendedName>
    <alternativeName>
        <fullName evidence="4">Nodulation protein B</fullName>
    </alternativeName>
</protein>
<comment type="similarity">
    <text evidence="2">Belongs to the polysaccharide deacetylase family.</text>
</comment>
<evidence type="ECO:0000313" key="7">
    <source>
        <dbReference type="Proteomes" id="UP000199647"/>
    </source>
</evidence>
<feature type="domain" description="NodB homology" evidence="5">
    <location>
        <begin position="69"/>
        <end position="286"/>
    </location>
</feature>
<dbReference type="AlphaFoldDB" id="A0A1H9EIS6"/>
<dbReference type="PANTHER" id="PTHR43123">
    <property type="entry name" value="POLYSACCHARIDE DEACETYLASE-RELATED"/>
    <property type="match status" value="1"/>
</dbReference>
<gene>
    <name evidence="6" type="ORF">SAMN05216548_103186</name>
</gene>
<dbReference type="EMBL" id="FOFG01000003">
    <property type="protein sequence ID" value="SEQ25569.1"/>
    <property type="molecule type" value="Genomic_DNA"/>
</dbReference>